<evidence type="ECO:0000313" key="4">
    <source>
        <dbReference type="EMBL" id="ANC29637.1"/>
    </source>
</evidence>
<evidence type="ECO:0000256" key="3">
    <source>
        <dbReference type="SAM" id="SignalP"/>
    </source>
</evidence>
<dbReference type="KEGG" id="ido:I598_0038"/>
<reference evidence="4 5" key="1">
    <citation type="submission" date="2016-01" db="EMBL/GenBank/DDBJ databases">
        <title>Complete genome sequence of a soil Actinobacterium, Isoptericola dokdonensis DS-3.</title>
        <authorList>
            <person name="Kwon S.-K."/>
            <person name="Kim J.F."/>
        </authorList>
    </citation>
    <scope>NUCLEOTIDE SEQUENCE [LARGE SCALE GENOMIC DNA]</scope>
    <source>
        <strain evidence="4 5">DS-3</strain>
    </source>
</reference>
<accession>A0A168E5G5</accession>
<dbReference type="AlphaFoldDB" id="A0A168E5G5"/>
<feature type="chain" id="PRO_5039135244" description="CopC domain-containing protein" evidence="3">
    <location>
        <begin position="22"/>
        <end position="196"/>
    </location>
</feature>
<dbReference type="Proteomes" id="UP000076794">
    <property type="component" value="Chromosome"/>
</dbReference>
<name>A0A168E5G5_9MICO</name>
<evidence type="ECO:0000256" key="2">
    <source>
        <dbReference type="SAM" id="Phobius"/>
    </source>
</evidence>
<protein>
    <recommendedName>
        <fullName evidence="6">CopC domain-containing protein</fullName>
    </recommendedName>
</protein>
<evidence type="ECO:0000256" key="1">
    <source>
        <dbReference type="SAM" id="MobiDB-lite"/>
    </source>
</evidence>
<keyword evidence="5" id="KW-1185">Reference proteome</keyword>
<gene>
    <name evidence="4" type="ORF">I598_0038</name>
</gene>
<dbReference type="STRING" id="1300344.I598_0038"/>
<organism evidence="4 5">
    <name type="scientific">Isoptericola dokdonensis DS-3</name>
    <dbReference type="NCBI Taxonomy" id="1300344"/>
    <lineage>
        <taxon>Bacteria</taxon>
        <taxon>Bacillati</taxon>
        <taxon>Actinomycetota</taxon>
        <taxon>Actinomycetes</taxon>
        <taxon>Micrococcales</taxon>
        <taxon>Promicromonosporaceae</taxon>
        <taxon>Isoptericola</taxon>
    </lineage>
</organism>
<feature type="region of interest" description="Disordered" evidence="1">
    <location>
        <begin position="126"/>
        <end position="163"/>
    </location>
</feature>
<dbReference type="OrthoDB" id="4258031at2"/>
<evidence type="ECO:0000313" key="5">
    <source>
        <dbReference type="Proteomes" id="UP000076794"/>
    </source>
</evidence>
<feature type="signal peptide" evidence="3">
    <location>
        <begin position="1"/>
        <end position="21"/>
    </location>
</feature>
<keyword evidence="3" id="KW-0732">Signal</keyword>
<dbReference type="RefSeq" id="WP_068200078.1">
    <property type="nucleotide sequence ID" value="NZ_CP014209.1"/>
</dbReference>
<keyword evidence="2" id="KW-0812">Transmembrane</keyword>
<proteinExistence type="predicted"/>
<dbReference type="EMBL" id="CP014209">
    <property type="protein sequence ID" value="ANC29637.1"/>
    <property type="molecule type" value="Genomic_DNA"/>
</dbReference>
<feature type="transmembrane region" description="Helical" evidence="2">
    <location>
        <begin position="170"/>
        <end position="190"/>
    </location>
</feature>
<sequence>MRWIARAAAAALAAGIAVAGAAGVAVAHGGEIDVEIGTDGAGGVSASLTWAGDGHPVEDSAVVVVRAVSDDGEEIGPVTLVSASEGVGWYRSDPELLDEGSWTVTARVTEPEKTRVKANLDVVAPPVVEPSASPEPTAEAEAAADGTAPGAVEPGSDAAAAQDADSGAGWPLWVGAVAVVVAGAVVALLLSRRHRT</sequence>
<keyword evidence="2" id="KW-0472">Membrane</keyword>
<evidence type="ECO:0008006" key="6">
    <source>
        <dbReference type="Google" id="ProtNLM"/>
    </source>
</evidence>
<dbReference type="PATRIC" id="fig|1300344.3.peg.38"/>
<keyword evidence="2" id="KW-1133">Transmembrane helix</keyword>